<evidence type="ECO:0000313" key="1">
    <source>
        <dbReference type="EMBL" id="GAA4856796.1"/>
    </source>
</evidence>
<gene>
    <name evidence="1" type="ORF">GCM10023235_37980</name>
</gene>
<proteinExistence type="predicted"/>
<sequence>MYLVHATLNAPPAGGGPLAPGLAASIRALAGPDQVEHVVVHPDAEPAPVVGVFLVADRLADAERRTAALVRRAVDELPELRGWDFGPAEVPLIAPFHERTLAPACPAGRNCPGPVPSS</sequence>
<dbReference type="EMBL" id="BAABIS010000001">
    <property type="protein sequence ID" value="GAA4856796.1"/>
    <property type="molecule type" value="Genomic_DNA"/>
</dbReference>
<name>A0ABP9DQC2_9ACTN</name>
<reference evidence="2" key="1">
    <citation type="journal article" date="2019" name="Int. J. Syst. Evol. Microbiol.">
        <title>The Global Catalogue of Microorganisms (GCM) 10K type strain sequencing project: providing services to taxonomists for standard genome sequencing and annotation.</title>
        <authorList>
            <consortium name="The Broad Institute Genomics Platform"/>
            <consortium name="The Broad Institute Genome Sequencing Center for Infectious Disease"/>
            <person name="Wu L."/>
            <person name="Ma J."/>
        </authorList>
    </citation>
    <scope>NUCLEOTIDE SEQUENCE [LARGE SCALE GENOMIC DNA]</scope>
    <source>
        <strain evidence="2">JCM 13006</strain>
    </source>
</reference>
<organism evidence="1 2">
    <name type="scientific">Kitasatospora terrestris</name>
    <dbReference type="NCBI Taxonomy" id="258051"/>
    <lineage>
        <taxon>Bacteria</taxon>
        <taxon>Bacillati</taxon>
        <taxon>Actinomycetota</taxon>
        <taxon>Actinomycetes</taxon>
        <taxon>Kitasatosporales</taxon>
        <taxon>Streptomycetaceae</taxon>
        <taxon>Kitasatospora</taxon>
    </lineage>
</organism>
<dbReference type="RefSeq" id="WP_345698034.1">
    <property type="nucleotide sequence ID" value="NZ_BAABIS010000001.1"/>
</dbReference>
<protein>
    <submittedName>
        <fullName evidence="1">Uncharacterized protein</fullName>
    </submittedName>
</protein>
<keyword evidence="2" id="KW-1185">Reference proteome</keyword>
<evidence type="ECO:0000313" key="2">
    <source>
        <dbReference type="Proteomes" id="UP001501752"/>
    </source>
</evidence>
<dbReference type="Proteomes" id="UP001501752">
    <property type="component" value="Unassembled WGS sequence"/>
</dbReference>
<accession>A0ABP9DQC2</accession>
<comment type="caution">
    <text evidence="1">The sequence shown here is derived from an EMBL/GenBank/DDBJ whole genome shotgun (WGS) entry which is preliminary data.</text>
</comment>